<dbReference type="InParanoid" id="A0A1U8Q1Q5"/>
<proteinExistence type="predicted"/>
<sequence>MEITRSSDGIILSQCHYFLDLLKRANMVSTKPLTSPMVTASKLSKHSGDLLVDPSEYGCLVGALQNVTLTRPNISFSVNKVCQFLHVPTIVHCAIVKRVLRYLKFTLDRGLHFYSTSPLSLHAFFDANRIGCLDDRRSTDAYAMFLGHNLIAWSSKKQAMIA</sequence>
<dbReference type="STRING" id="4432.A0A1U8Q1Q5"/>
<evidence type="ECO:0000313" key="1">
    <source>
        <dbReference type="Proteomes" id="UP000189703"/>
    </source>
</evidence>
<dbReference type="RefSeq" id="XP_019051921.1">
    <property type="nucleotide sequence ID" value="XM_019196376.1"/>
</dbReference>
<gene>
    <name evidence="2" type="primary">LOC109114158</name>
</gene>
<keyword evidence="1" id="KW-1185">Reference proteome</keyword>
<dbReference type="KEGG" id="nnu:109114158"/>
<reference evidence="2" key="1">
    <citation type="submission" date="2025-08" db="UniProtKB">
        <authorList>
            <consortium name="RefSeq"/>
        </authorList>
    </citation>
    <scope>IDENTIFICATION</scope>
</reference>
<protein>
    <submittedName>
        <fullName evidence="2">Uncharacterized protein LOC109114158</fullName>
    </submittedName>
</protein>
<evidence type="ECO:0000313" key="2">
    <source>
        <dbReference type="RefSeq" id="XP_019051921.1"/>
    </source>
</evidence>
<name>A0A1U8Q1Q5_NELNU</name>
<dbReference type="AlphaFoldDB" id="A0A1U8Q1Q5"/>
<dbReference type="OrthoDB" id="414945at2759"/>
<dbReference type="PANTHER" id="PTHR11439">
    <property type="entry name" value="GAG-POL-RELATED RETROTRANSPOSON"/>
    <property type="match status" value="1"/>
</dbReference>
<dbReference type="OMA" id="IVHCAIV"/>
<organism evidence="1 2">
    <name type="scientific">Nelumbo nucifera</name>
    <name type="common">Sacred lotus</name>
    <dbReference type="NCBI Taxonomy" id="4432"/>
    <lineage>
        <taxon>Eukaryota</taxon>
        <taxon>Viridiplantae</taxon>
        <taxon>Streptophyta</taxon>
        <taxon>Embryophyta</taxon>
        <taxon>Tracheophyta</taxon>
        <taxon>Spermatophyta</taxon>
        <taxon>Magnoliopsida</taxon>
        <taxon>Proteales</taxon>
        <taxon>Nelumbonaceae</taxon>
        <taxon>Nelumbo</taxon>
    </lineage>
</organism>
<dbReference type="GeneID" id="109114158"/>
<accession>A0A1U8Q1Q5</accession>
<dbReference type="PANTHER" id="PTHR11439:SF467">
    <property type="entry name" value="INTEGRASE CATALYTIC DOMAIN-CONTAINING PROTEIN"/>
    <property type="match status" value="1"/>
</dbReference>
<dbReference type="Proteomes" id="UP000189703">
    <property type="component" value="Unplaced"/>
</dbReference>